<name>A0A6P2BWN6_9ACTN</name>
<dbReference type="GO" id="GO:0046503">
    <property type="term" value="P:glycerolipid catabolic process"/>
    <property type="evidence" value="ECO:0007669"/>
    <property type="project" value="TreeGrafter"/>
</dbReference>
<reference evidence="3 4" key="1">
    <citation type="submission" date="2018-11" db="EMBL/GenBank/DDBJ databases">
        <title>Trebonia kvetii gen.nov., sp.nov., a novel acidophilic actinobacterium, and proposal of the new actinobacterial family Treboniaceae fam. nov.</title>
        <authorList>
            <person name="Rapoport D."/>
            <person name="Sagova-Mareckova M."/>
            <person name="Sedlacek I."/>
            <person name="Provaznik J."/>
            <person name="Kralova S."/>
            <person name="Pavlinic D."/>
            <person name="Benes V."/>
            <person name="Kopecky J."/>
        </authorList>
    </citation>
    <scope>NUCLEOTIDE SEQUENCE [LARGE SCALE GENOMIC DNA]</scope>
    <source>
        <strain evidence="3 4">15Tr583</strain>
    </source>
</reference>
<protein>
    <submittedName>
        <fullName evidence="3">Poly(3-hydroxyalkanoate) depolymerase</fullName>
    </submittedName>
</protein>
<dbReference type="PRINTS" id="PR00111">
    <property type="entry name" value="ABHYDROLASE"/>
</dbReference>
<dbReference type="GO" id="GO:0004806">
    <property type="term" value="F:triacylglycerol lipase activity"/>
    <property type="evidence" value="ECO:0007669"/>
    <property type="project" value="TreeGrafter"/>
</dbReference>
<evidence type="ECO:0000313" key="4">
    <source>
        <dbReference type="Proteomes" id="UP000460272"/>
    </source>
</evidence>
<feature type="domain" description="AB hydrolase-1" evidence="2">
    <location>
        <begin position="58"/>
        <end position="279"/>
    </location>
</feature>
<dbReference type="Gene3D" id="3.40.50.1820">
    <property type="entry name" value="alpha/beta hydrolase"/>
    <property type="match status" value="1"/>
</dbReference>
<dbReference type="InterPro" id="IPR000073">
    <property type="entry name" value="AB_hydrolase_1"/>
</dbReference>
<dbReference type="PANTHER" id="PTHR43433">
    <property type="entry name" value="HYDROLASE, ALPHA/BETA FOLD FAMILY PROTEIN"/>
    <property type="match status" value="1"/>
</dbReference>
<dbReference type="PANTHER" id="PTHR43433:SF5">
    <property type="entry name" value="AB HYDROLASE-1 DOMAIN-CONTAINING PROTEIN"/>
    <property type="match status" value="1"/>
</dbReference>
<accession>A0A6P2BWN6</accession>
<keyword evidence="4" id="KW-1185">Reference proteome</keyword>
<proteinExistence type="predicted"/>
<dbReference type="InterPro" id="IPR050471">
    <property type="entry name" value="AB_hydrolase"/>
</dbReference>
<dbReference type="Pfam" id="PF00561">
    <property type="entry name" value="Abhydrolase_1"/>
    <property type="match status" value="1"/>
</dbReference>
<feature type="region of interest" description="Disordered" evidence="1">
    <location>
        <begin position="1"/>
        <end position="27"/>
    </location>
</feature>
<gene>
    <name evidence="3" type="primary">phaZ</name>
    <name evidence="3" type="ORF">EAS64_24565</name>
</gene>
<dbReference type="AlphaFoldDB" id="A0A6P2BWN6"/>
<dbReference type="InterPro" id="IPR029058">
    <property type="entry name" value="AB_hydrolase_fold"/>
</dbReference>
<evidence type="ECO:0000256" key="1">
    <source>
        <dbReference type="SAM" id="MobiDB-lite"/>
    </source>
</evidence>
<dbReference type="Proteomes" id="UP000460272">
    <property type="component" value="Unassembled WGS sequence"/>
</dbReference>
<dbReference type="RefSeq" id="WP_145856424.1">
    <property type="nucleotide sequence ID" value="NZ_RPFW01000004.1"/>
</dbReference>
<dbReference type="InterPro" id="IPR011942">
    <property type="entry name" value="PHA_depoly_arom"/>
</dbReference>
<sequence>MTADQPSSEPAGKDRAEAGRGWIPGRPRKAVAPERMRILSVGGRTLRVSVREGTPGWPPLLLCNGIGVSLELFQPFVDALDPRRPVIRFDMPGVGGSPAPVMPYHLVTLPSLLTGLLDQLGYQQADVLGISWGGALAQQLTLSKPERVRRLVLVATAPGALMVPASPSVLLRMLSPRRHRDPDYAARVAGELYGGSAREDPIVARNLLHATTRLGPAWGYYYQLLAGFGWTSLPFLPRLRPPTLILAGDDDPIIPVVNAKIMHHLIPRSDLHIYRGGHLELAADAGRLGAVVESFLDGEPAATTITGAEGKQQ</sequence>
<dbReference type="NCBIfam" id="TIGR02240">
    <property type="entry name" value="PHA_depoly_arom"/>
    <property type="match status" value="1"/>
</dbReference>
<evidence type="ECO:0000313" key="3">
    <source>
        <dbReference type="EMBL" id="TVZ03549.1"/>
    </source>
</evidence>
<comment type="caution">
    <text evidence="3">The sequence shown here is derived from an EMBL/GenBank/DDBJ whole genome shotgun (WGS) entry which is preliminary data.</text>
</comment>
<dbReference type="OrthoDB" id="7958481at2"/>
<evidence type="ECO:0000259" key="2">
    <source>
        <dbReference type="Pfam" id="PF00561"/>
    </source>
</evidence>
<dbReference type="SUPFAM" id="SSF53474">
    <property type="entry name" value="alpha/beta-Hydrolases"/>
    <property type="match status" value="1"/>
</dbReference>
<organism evidence="3 4">
    <name type="scientific">Trebonia kvetii</name>
    <dbReference type="NCBI Taxonomy" id="2480626"/>
    <lineage>
        <taxon>Bacteria</taxon>
        <taxon>Bacillati</taxon>
        <taxon>Actinomycetota</taxon>
        <taxon>Actinomycetes</taxon>
        <taxon>Streptosporangiales</taxon>
        <taxon>Treboniaceae</taxon>
        <taxon>Trebonia</taxon>
    </lineage>
</organism>
<dbReference type="EMBL" id="RPFW01000004">
    <property type="protein sequence ID" value="TVZ03549.1"/>
    <property type="molecule type" value="Genomic_DNA"/>
</dbReference>